<dbReference type="Proteomes" id="UP000434957">
    <property type="component" value="Unassembled WGS sequence"/>
</dbReference>
<evidence type="ECO:0000313" key="2">
    <source>
        <dbReference type="EMBL" id="KAE8975981.1"/>
    </source>
</evidence>
<protein>
    <submittedName>
        <fullName evidence="2">Uncharacterized protein</fullName>
    </submittedName>
</protein>
<dbReference type="AlphaFoldDB" id="A0A6A3I1R0"/>
<evidence type="ECO:0000256" key="1">
    <source>
        <dbReference type="SAM" id="SignalP"/>
    </source>
</evidence>
<dbReference type="Proteomes" id="UP000435112">
    <property type="component" value="Unassembled WGS sequence"/>
</dbReference>
<reference evidence="5 7" key="1">
    <citation type="submission" date="2018-09" db="EMBL/GenBank/DDBJ databases">
        <title>Genomic investigation of the strawberry pathogen Phytophthora fragariae indicates pathogenicity is determined by transcriptional variation in three key races.</title>
        <authorList>
            <person name="Adams T.M."/>
            <person name="Armitage A.D."/>
            <person name="Sobczyk M.K."/>
            <person name="Bates H.J."/>
            <person name="Dunwell J.M."/>
            <person name="Nellist C.F."/>
            <person name="Harrison R.J."/>
        </authorList>
    </citation>
    <scope>NUCLEOTIDE SEQUENCE [LARGE SCALE GENOMIC DNA]</scope>
    <source>
        <strain evidence="2 5">SCRP249</strain>
        <strain evidence="3 7">SCRP324</strain>
        <strain evidence="4 6">SCRP333</strain>
    </source>
</reference>
<dbReference type="EMBL" id="QXFV01003525">
    <property type="protein sequence ID" value="KAE8975981.1"/>
    <property type="molecule type" value="Genomic_DNA"/>
</dbReference>
<gene>
    <name evidence="2" type="ORF">PR001_g25554</name>
    <name evidence="3" type="ORF">PR002_g25138</name>
    <name evidence="4" type="ORF">PR003_g26348</name>
</gene>
<sequence length="64" mass="7163">MGQHTSIVLTLHRVLISTGLTVFNFGNVRFDFDRVLNQSIIVRQCDPAKDSGLDWTGLWTLDSG</sequence>
<evidence type="ECO:0000313" key="5">
    <source>
        <dbReference type="Proteomes" id="UP000429607"/>
    </source>
</evidence>
<dbReference type="EMBL" id="QXFT01003387">
    <property type="protein sequence ID" value="KAE9286340.1"/>
    <property type="molecule type" value="Genomic_DNA"/>
</dbReference>
<dbReference type="EMBL" id="QXFU01003246">
    <property type="protein sequence ID" value="KAE8977040.1"/>
    <property type="molecule type" value="Genomic_DNA"/>
</dbReference>
<evidence type="ECO:0000313" key="7">
    <source>
        <dbReference type="Proteomes" id="UP000435112"/>
    </source>
</evidence>
<evidence type="ECO:0000313" key="6">
    <source>
        <dbReference type="Proteomes" id="UP000434957"/>
    </source>
</evidence>
<organism evidence="2 5">
    <name type="scientific">Phytophthora rubi</name>
    <dbReference type="NCBI Taxonomy" id="129364"/>
    <lineage>
        <taxon>Eukaryota</taxon>
        <taxon>Sar</taxon>
        <taxon>Stramenopiles</taxon>
        <taxon>Oomycota</taxon>
        <taxon>Peronosporomycetes</taxon>
        <taxon>Peronosporales</taxon>
        <taxon>Peronosporaceae</taxon>
        <taxon>Phytophthora</taxon>
    </lineage>
</organism>
<evidence type="ECO:0000313" key="3">
    <source>
        <dbReference type="EMBL" id="KAE8977040.1"/>
    </source>
</evidence>
<feature type="chain" id="PRO_5036379688" evidence="1">
    <location>
        <begin position="20"/>
        <end position="64"/>
    </location>
</feature>
<keyword evidence="1" id="KW-0732">Signal</keyword>
<comment type="caution">
    <text evidence="2">The sequence shown here is derived from an EMBL/GenBank/DDBJ whole genome shotgun (WGS) entry which is preliminary data.</text>
</comment>
<proteinExistence type="predicted"/>
<accession>A0A6A3I1R0</accession>
<feature type="signal peptide" evidence="1">
    <location>
        <begin position="1"/>
        <end position="19"/>
    </location>
</feature>
<dbReference type="Proteomes" id="UP000429607">
    <property type="component" value="Unassembled WGS sequence"/>
</dbReference>
<name>A0A6A3I1R0_9STRA</name>
<keyword evidence="6" id="KW-1185">Reference proteome</keyword>
<evidence type="ECO:0000313" key="4">
    <source>
        <dbReference type="EMBL" id="KAE9286340.1"/>
    </source>
</evidence>